<dbReference type="EMBL" id="JAEFBJ010000011">
    <property type="protein sequence ID" value="KAG7557534.1"/>
    <property type="molecule type" value="Genomic_DNA"/>
</dbReference>
<dbReference type="PROSITE" id="PS50158">
    <property type="entry name" value="ZF_CCHC"/>
    <property type="match status" value="1"/>
</dbReference>
<feature type="domain" description="CCHC-type" evidence="3">
    <location>
        <begin position="506"/>
        <end position="521"/>
    </location>
</feature>
<evidence type="ECO:0000259" key="3">
    <source>
        <dbReference type="PROSITE" id="PS50158"/>
    </source>
</evidence>
<keyword evidence="2" id="KW-0175">Coiled coil</keyword>
<proteinExistence type="predicted"/>
<feature type="coiled-coil region" evidence="2">
    <location>
        <begin position="405"/>
        <end position="432"/>
    </location>
</feature>
<dbReference type="AlphaFoldDB" id="A0A8T1ZHT8"/>
<comment type="caution">
    <text evidence="4">The sequence shown here is derived from an EMBL/GenBank/DDBJ whole genome shotgun (WGS) entry which is preliminary data.</text>
</comment>
<dbReference type="InterPro" id="IPR001878">
    <property type="entry name" value="Znf_CCHC"/>
</dbReference>
<protein>
    <submittedName>
        <fullName evidence="4">Zinc finger CCHC-type</fullName>
    </submittedName>
</protein>
<dbReference type="SMART" id="SM00343">
    <property type="entry name" value="ZnF_C2HC"/>
    <property type="match status" value="1"/>
</dbReference>
<keyword evidence="1" id="KW-0863">Zinc-finger</keyword>
<sequence length="553" mass="63559">MSFAMFEEQKLHRRGDYTLWKTRIRAHLGVLGLMEALKIEEEDGNKYVKIAEDEKLSANLSPGLEEKNKKARSMIILSVGDKILRKIMKEETAAGMLQVLDKYYMTTSLVRRFYLREKLHSFRMNERKSVMENVDEFQRLIDELSNAKVEISDEDQAIFLLVSLPEQFDEVRDTVTYGKTSLTAKLHGIGSGCVEAKHASSSTICALPNLNRTLLLRFQILFSGNRDSVALPSDSGRFRFRFRFRSGNRSSGEASVQRSLTVNEVIDAALSKEMELGESYRGYDKKYRERSRTRIEVEKFDGRGDYILWKTRILARFEILDLMEALKIEEEDGNKSVGTGLEEKKRKARSMIIQSIENQDLRKKIMKEDTAAGMFQVLDKLYITRSSTSRTYLQYKLCSFRMNESQFIEENIDEFERLVDDLSNAKVSISDEDQVIRLLISLPKRFDDLRDVLTYGRTSLTLDEVICAVLSKELKFGSKGTAEELHVRGRSISRDRSKSKGEKGACWICGEDGHYKNDCPNKEHTYGKGETYVTRRNTHAALWETLFGANVSH</sequence>
<evidence type="ECO:0000256" key="2">
    <source>
        <dbReference type="SAM" id="Coils"/>
    </source>
</evidence>
<reference evidence="4 5" key="1">
    <citation type="submission" date="2020-12" db="EMBL/GenBank/DDBJ databases">
        <title>Concerted genomic and epigenomic changes stabilize Arabidopsis allopolyploids.</title>
        <authorList>
            <person name="Chen Z."/>
        </authorList>
    </citation>
    <scope>NUCLEOTIDE SEQUENCE [LARGE SCALE GENOMIC DNA]</scope>
    <source>
        <strain evidence="4">As9502</strain>
        <tissue evidence="4">Leaf</tissue>
    </source>
</reference>
<dbReference type="Pfam" id="PF00098">
    <property type="entry name" value="zf-CCHC"/>
    <property type="match status" value="1"/>
</dbReference>
<keyword evidence="1" id="KW-0479">Metal-binding</keyword>
<evidence type="ECO:0000313" key="4">
    <source>
        <dbReference type="EMBL" id="KAG7557534.1"/>
    </source>
</evidence>
<keyword evidence="5" id="KW-1185">Reference proteome</keyword>
<keyword evidence="1" id="KW-0862">Zinc</keyword>
<gene>
    <name evidence="4" type="ORF">ISN44_As11g035040</name>
</gene>
<dbReference type="PANTHER" id="PTHR35317">
    <property type="entry name" value="OS04G0629600 PROTEIN"/>
    <property type="match status" value="1"/>
</dbReference>
<evidence type="ECO:0000313" key="5">
    <source>
        <dbReference type="Proteomes" id="UP000694251"/>
    </source>
</evidence>
<dbReference type="PANTHER" id="PTHR35317:SF23">
    <property type="entry name" value="OS04G0629600 PROTEIN"/>
    <property type="match status" value="1"/>
</dbReference>
<feature type="coiled-coil region" evidence="2">
    <location>
        <begin position="127"/>
        <end position="154"/>
    </location>
</feature>
<organism evidence="4 5">
    <name type="scientific">Arabidopsis suecica</name>
    <name type="common">Swedish thale-cress</name>
    <name type="synonym">Cardaminopsis suecica</name>
    <dbReference type="NCBI Taxonomy" id="45249"/>
    <lineage>
        <taxon>Eukaryota</taxon>
        <taxon>Viridiplantae</taxon>
        <taxon>Streptophyta</taxon>
        <taxon>Embryophyta</taxon>
        <taxon>Tracheophyta</taxon>
        <taxon>Spermatophyta</taxon>
        <taxon>Magnoliopsida</taxon>
        <taxon>eudicotyledons</taxon>
        <taxon>Gunneridae</taxon>
        <taxon>Pentapetalae</taxon>
        <taxon>rosids</taxon>
        <taxon>malvids</taxon>
        <taxon>Brassicales</taxon>
        <taxon>Brassicaceae</taxon>
        <taxon>Camelineae</taxon>
        <taxon>Arabidopsis</taxon>
    </lineage>
</organism>
<accession>A0A8T1ZHT8</accession>
<dbReference type="GO" id="GO:0003676">
    <property type="term" value="F:nucleic acid binding"/>
    <property type="evidence" value="ECO:0007669"/>
    <property type="project" value="InterPro"/>
</dbReference>
<dbReference type="OrthoDB" id="1112752at2759"/>
<dbReference type="Pfam" id="PF14223">
    <property type="entry name" value="Retrotran_gag_2"/>
    <property type="match status" value="2"/>
</dbReference>
<dbReference type="GO" id="GO:0008270">
    <property type="term" value="F:zinc ion binding"/>
    <property type="evidence" value="ECO:0007669"/>
    <property type="project" value="UniProtKB-KW"/>
</dbReference>
<dbReference type="Proteomes" id="UP000694251">
    <property type="component" value="Chromosome 11"/>
</dbReference>
<evidence type="ECO:0000256" key="1">
    <source>
        <dbReference type="PROSITE-ProRule" id="PRU00047"/>
    </source>
</evidence>
<name>A0A8T1ZHT8_ARASU</name>